<dbReference type="InterPro" id="IPR050272">
    <property type="entry name" value="Isochorismatase-like_hydrls"/>
</dbReference>
<dbReference type="AlphaFoldDB" id="A0A5S4FL82"/>
<dbReference type="PANTHER" id="PTHR43540:SF7">
    <property type="entry name" value="ISOCHORISMATASE FAMILY PROTEIN YECD"/>
    <property type="match status" value="1"/>
</dbReference>
<feature type="domain" description="Isochorismatase-like" evidence="2">
    <location>
        <begin position="9"/>
        <end position="164"/>
    </location>
</feature>
<dbReference type="OrthoDB" id="9814140at2"/>
<keyword evidence="4" id="KW-1185">Reference proteome</keyword>
<dbReference type="CDD" id="cd00431">
    <property type="entry name" value="cysteine_hydrolases"/>
    <property type="match status" value="1"/>
</dbReference>
<dbReference type="Proteomes" id="UP000309128">
    <property type="component" value="Unassembled WGS sequence"/>
</dbReference>
<proteinExistence type="predicted"/>
<comment type="caution">
    <text evidence="3">The sequence shown here is derived from an EMBL/GenBank/DDBJ whole genome shotgun (WGS) entry which is preliminary data.</text>
</comment>
<keyword evidence="1" id="KW-0378">Hydrolase</keyword>
<name>A0A5S4FL82_9ACTN</name>
<protein>
    <submittedName>
        <fullName evidence="3">Isochorismatase family protein</fullName>
    </submittedName>
</protein>
<dbReference type="Pfam" id="PF00857">
    <property type="entry name" value="Isochorismatase"/>
    <property type="match status" value="1"/>
</dbReference>
<dbReference type="EMBL" id="VCKY01000042">
    <property type="protein sequence ID" value="TMR21487.1"/>
    <property type="molecule type" value="Genomic_DNA"/>
</dbReference>
<dbReference type="InterPro" id="IPR036380">
    <property type="entry name" value="Isochorismatase-like_sf"/>
</dbReference>
<dbReference type="PANTHER" id="PTHR43540">
    <property type="entry name" value="PEROXYUREIDOACRYLATE/UREIDOACRYLATE AMIDOHYDROLASE-RELATED"/>
    <property type="match status" value="1"/>
</dbReference>
<reference evidence="3 4" key="1">
    <citation type="submission" date="2019-05" db="EMBL/GenBank/DDBJ databases">
        <title>Draft genome sequence of Nonomuraea turkmeniaca DSM 43926.</title>
        <authorList>
            <person name="Saricaoglu S."/>
            <person name="Isik K."/>
        </authorList>
    </citation>
    <scope>NUCLEOTIDE SEQUENCE [LARGE SCALE GENOMIC DNA]</scope>
    <source>
        <strain evidence="3 4">DSM 43926</strain>
    </source>
</reference>
<dbReference type="GO" id="GO:0016787">
    <property type="term" value="F:hydrolase activity"/>
    <property type="evidence" value="ECO:0007669"/>
    <property type="project" value="UniProtKB-KW"/>
</dbReference>
<evidence type="ECO:0000259" key="2">
    <source>
        <dbReference type="Pfam" id="PF00857"/>
    </source>
</evidence>
<gene>
    <name evidence="3" type="ORF">ETD86_15030</name>
</gene>
<accession>A0A5S4FL82</accession>
<evidence type="ECO:0000256" key="1">
    <source>
        <dbReference type="ARBA" id="ARBA00022801"/>
    </source>
</evidence>
<dbReference type="Gene3D" id="3.40.50.850">
    <property type="entry name" value="Isochorismatase-like"/>
    <property type="match status" value="1"/>
</dbReference>
<evidence type="ECO:0000313" key="3">
    <source>
        <dbReference type="EMBL" id="TMR21487.1"/>
    </source>
</evidence>
<dbReference type="RefSeq" id="WP_138666763.1">
    <property type="nucleotide sequence ID" value="NZ_VCKY01000042.1"/>
</dbReference>
<organism evidence="3 4">
    <name type="scientific">Nonomuraea turkmeniaca</name>
    <dbReference type="NCBI Taxonomy" id="103838"/>
    <lineage>
        <taxon>Bacteria</taxon>
        <taxon>Bacillati</taxon>
        <taxon>Actinomycetota</taxon>
        <taxon>Actinomycetes</taxon>
        <taxon>Streptosporangiales</taxon>
        <taxon>Streptosporangiaceae</taxon>
        <taxon>Nonomuraea</taxon>
    </lineage>
</organism>
<dbReference type="SUPFAM" id="SSF52499">
    <property type="entry name" value="Isochorismatase-like hydrolases"/>
    <property type="match status" value="1"/>
</dbReference>
<evidence type="ECO:0000313" key="4">
    <source>
        <dbReference type="Proteomes" id="UP000309128"/>
    </source>
</evidence>
<dbReference type="InterPro" id="IPR000868">
    <property type="entry name" value="Isochorismatase-like_dom"/>
</dbReference>
<sequence length="170" mass="18283">MDRLDPRRTALLLIDLMTRIVEQPTAPHSGPAVVAHSLALADAVRKAGGLVVSVRVERPGVAEQPSGSELVEGVLGDLEIVKRTWGAFHNTGLEEALRKHGIDTLIITGIATNFGVEQTARFADEFGPKVILPEDAVTAFDARAHEFAFDYIFPRISTVCTTAEVVAALD</sequence>